<name>A0A814BHJ6_9BILA</name>
<accession>A0A814BHJ6</accession>
<dbReference type="AlphaFoldDB" id="A0A814BHJ6"/>
<comment type="similarity">
    <text evidence="1 4">Belongs to the short-chain dehydrogenases/reductases (SDR) family.</text>
</comment>
<dbReference type="OrthoDB" id="37659at2759"/>
<comment type="function">
    <text evidence="3">Putative oxidoreductase.</text>
</comment>
<evidence type="ECO:0000313" key="6">
    <source>
        <dbReference type="EMBL" id="CAF0873342.1"/>
    </source>
</evidence>
<dbReference type="InterPro" id="IPR002347">
    <property type="entry name" value="SDR_fam"/>
</dbReference>
<dbReference type="PROSITE" id="PS00061">
    <property type="entry name" value="ADH_SHORT"/>
    <property type="match status" value="1"/>
</dbReference>
<keyword evidence="2" id="KW-0560">Oxidoreductase</keyword>
<dbReference type="Gene3D" id="3.40.50.720">
    <property type="entry name" value="NAD(P)-binding Rossmann-like Domain"/>
    <property type="match status" value="1"/>
</dbReference>
<dbReference type="PANTHER" id="PTHR44196">
    <property type="entry name" value="DEHYDROGENASE/REDUCTASE SDR FAMILY MEMBER 7B"/>
    <property type="match status" value="1"/>
</dbReference>
<evidence type="ECO:0000256" key="2">
    <source>
        <dbReference type="ARBA" id="ARBA00023002"/>
    </source>
</evidence>
<dbReference type="GO" id="GO:0016020">
    <property type="term" value="C:membrane"/>
    <property type="evidence" value="ECO:0007669"/>
    <property type="project" value="TreeGrafter"/>
</dbReference>
<dbReference type="Proteomes" id="UP000663832">
    <property type="component" value="Unassembled WGS sequence"/>
</dbReference>
<dbReference type="PANTHER" id="PTHR44196:SF1">
    <property type="entry name" value="DEHYDROGENASE_REDUCTASE SDR FAMILY MEMBER 7B"/>
    <property type="match status" value="1"/>
</dbReference>
<keyword evidence="8" id="KW-1185">Reference proteome</keyword>
<evidence type="ECO:0000256" key="3">
    <source>
        <dbReference type="ARBA" id="ARBA00037096"/>
    </source>
</evidence>
<evidence type="ECO:0000256" key="4">
    <source>
        <dbReference type="RuleBase" id="RU000363"/>
    </source>
</evidence>
<gene>
    <name evidence="5" type="ORF">BJG266_LOCUS5612</name>
    <name evidence="7" type="ORF">QVE165_LOCUS10959</name>
    <name evidence="6" type="ORF">QVE165_LOCUS8016</name>
</gene>
<dbReference type="InterPro" id="IPR020904">
    <property type="entry name" value="Sc_DH/Rdtase_CS"/>
</dbReference>
<comment type="caution">
    <text evidence="7">The sequence shown here is derived from an EMBL/GenBank/DDBJ whole genome shotgun (WGS) entry which is preliminary data.</text>
</comment>
<sequence length="283" mass="32077">MVDECYSTPFDISCSTVLITGGSSGIGLGLARCFVQADASVIITGRREQQLKEAVEELNNIGKKKVIYRINDVERIDDRLALYDWITSEYPQTNILINNAGIQQQQPLFPNENSTKSIPWEEREREIQINICAPIHLSQLFVTHFQQMKTTTTTTTTAIINVSSGLAFTPLASIPIYSATKAAIHSFTMSLRYQLSNEIKNIQVYEIVPPAVQTNLGGNHAFGEPLDEYCQATFERLKKGEQEIGYKRSDKARKMASRQELDKQFYMLNDNFKRTTQKDQHIN</sequence>
<evidence type="ECO:0000313" key="7">
    <source>
        <dbReference type="EMBL" id="CAF0928473.1"/>
    </source>
</evidence>
<dbReference type="Proteomes" id="UP000663877">
    <property type="component" value="Unassembled WGS sequence"/>
</dbReference>
<protein>
    <submittedName>
        <fullName evidence="7">Uncharacterized protein</fullName>
    </submittedName>
</protein>
<reference evidence="7" key="1">
    <citation type="submission" date="2021-02" db="EMBL/GenBank/DDBJ databases">
        <authorList>
            <person name="Nowell W R."/>
        </authorList>
    </citation>
    <scope>NUCLEOTIDE SEQUENCE</scope>
</reference>
<dbReference type="Pfam" id="PF00106">
    <property type="entry name" value="adh_short"/>
    <property type="match status" value="1"/>
</dbReference>
<proteinExistence type="inferred from homology"/>
<dbReference type="InterPro" id="IPR036291">
    <property type="entry name" value="NAD(P)-bd_dom_sf"/>
</dbReference>
<dbReference type="PRINTS" id="PR00081">
    <property type="entry name" value="GDHRDH"/>
</dbReference>
<dbReference type="GO" id="GO:0016491">
    <property type="term" value="F:oxidoreductase activity"/>
    <property type="evidence" value="ECO:0007669"/>
    <property type="project" value="UniProtKB-KW"/>
</dbReference>
<evidence type="ECO:0000313" key="5">
    <source>
        <dbReference type="EMBL" id="CAF0808725.1"/>
    </source>
</evidence>
<dbReference type="EMBL" id="CAJNOI010000015">
    <property type="protein sequence ID" value="CAF0808725.1"/>
    <property type="molecule type" value="Genomic_DNA"/>
</dbReference>
<organism evidence="7 8">
    <name type="scientific">Adineta steineri</name>
    <dbReference type="NCBI Taxonomy" id="433720"/>
    <lineage>
        <taxon>Eukaryota</taxon>
        <taxon>Metazoa</taxon>
        <taxon>Spiralia</taxon>
        <taxon>Gnathifera</taxon>
        <taxon>Rotifera</taxon>
        <taxon>Eurotatoria</taxon>
        <taxon>Bdelloidea</taxon>
        <taxon>Adinetida</taxon>
        <taxon>Adinetidae</taxon>
        <taxon>Adineta</taxon>
    </lineage>
</organism>
<dbReference type="EMBL" id="CAJNOM010000052">
    <property type="protein sequence ID" value="CAF0928473.1"/>
    <property type="molecule type" value="Genomic_DNA"/>
</dbReference>
<evidence type="ECO:0000256" key="1">
    <source>
        <dbReference type="ARBA" id="ARBA00006484"/>
    </source>
</evidence>
<dbReference type="SUPFAM" id="SSF51735">
    <property type="entry name" value="NAD(P)-binding Rossmann-fold domains"/>
    <property type="match status" value="1"/>
</dbReference>
<dbReference type="EMBL" id="CAJNOM010000035">
    <property type="protein sequence ID" value="CAF0873342.1"/>
    <property type="molecule type" value="Genomic_DNA"/>
</dbReference>
<evidence type="ECO:0000313" key="8">
    <source>
        <dbReference type="Proteomes" id="UP000663832"/>
    </source>
</evidence>
<dbReference type="PRINTS" id="PR00080">
    <property type="entry name" value="SDRFAMILY"/>
</dbReference>